<feature type="compositionally biased region" description="Low complexity" evidence="1">
    <location>
        <begin position="96"/>
        <end position="105"/>
    </location>
</feature>
<dbReference type="Proteomes" id="UP001189429">
    <property type="component" value="Unassembled WGS sequence"/>
</dbReference>
<feature type="region of interest" description="Disordered" evidence="1">
    <location>
        <begin position="126"/>
        <end position="173"/>
    </location>
</feature>
<dbReference type="EMBL" id="CAUYUJ010003117">
    <property type="protein sequence ID" value="CAK0803978.1"/>
    <property type="molecule type" value="Genomic_DNA"/>
</dbReference>
<keyword evidence="3" id="KW-1185">Reference proteome</keyword>
<feature type="compositionally biased region" description="Basic residues" evidence="1">
    <location>
        <begin position="70"/>
        <end position="93"/>
    </location>
</feature>
<feature type="region of interest" description="Disordered" evidence="1">
    <location>
        <begin position="1"/>
        <end position="113"/>
    </location>
</feature>
<proteinExistence type="predicted"/>
<evidence type="ECO:0000313" key="3">
    <source>
        <dbReference type="Proteomes" id="UP001189429"/>
    </source>
</evidence>
<feature type="compositionally biased region" description="Basic and acidic residues" evidence="1">
    <location>
        <begin position="1"/>
        <end position="11"/>
    </location>
</feature>
<comment type="caution">
    <text evidence="2">The sequence shown here is derived from an EMBL/GenBank/DDBJ whole genome shotgun (WGS) entry which is preliminary data.</text>
</comment>
<feature type="compositionally biased region" description="Acidic residues" evidence="1">
    <location>
        <begin position="39"/>
        <end position="60"/>
    </location>
</feature>
<name>A0ABN9QDH7_9DINO</name>
<protein>
    <submittedName>
        <fullName evidence="2">Uncharacterized protein</fullName>
    </submittedName>
</protein>
<sequence length="173" mass="18885">QRRKGVWRDADLLSARGMRTGRAARAEVCAPHTPRSGMEEEEEEEEQEEQKEQEEQEEGTLDPPALRGHPASRPRRARRRCAGAARRDRRRGGARGPRPATPTLGGDRRGPGRLAAAGASLLVAARVAGPARGFPPWARRRLERTRGGAHGPNDDRASKSPTNSSPARALNEL</sequence>
<gene>
    <name evidence="2" type="ORF">PCOR1329_LOCUS10926</name>
</gene>
<reference evidence="2" key="1">
    <citation type="submission" date="2023-10" db="EMBL/GenBank/DDBJ databases">
        <authorList>
            <person name="Chen Y."/>
            <person name="Shah S."/>
            <person name="Dougan E. K."/>
            <person name="Thang M."/>
            <person name="Chan C."/>
        </authorList>
    </citation>
    <scope>NUCLEOTIDE SEQUENCE [LARGE SCALE GENOMIC DNA]</scope>
</reference>
<evidence type="ECO:0000313" key="2">
    <source>
        <dbReference type="EMBL" id="CAK0803978.1"/>
    </source>
</evidence>
<organism evidence="2 3">
    <name type="scientific">Prorocentrum cordatum</name>
    <dbReference type="NCBI Taxonomy" id="2364126"/>
    <lineage>
        <taxon>Eukaryota</taxon>
        <taxon>Sar</taxon>
        <taxon>Alveolata</taxon>
        <taxon>Dinophyceae</taxon>
        <taxon>Prorocentrales</taxon>
        <taxon>Prorocentraceae</taxon>
        <taxon>Prorocentrum</taxon>
    </lineage>
</organism>
<evidence type="ECO:0000256" key="1">
    <source>
        <dbReference type="SAM" id="MobiDB-lite"/>
    </source>
</evidence>
<feature type="non-terminal residue" evidence="2">
    <location>
        <position position="1"/>
    </location>
</feature>
<accession>A0ABN9QDH7</accession>